<dbReference type="GO" id="GO:0005524">
    <property type="term" value="F:ATP binding"/>
    <property type="evidence" value="ECO:0007669"/>
    <property type="project" value="UniProtKB-KW"/>
</dbReference>
<dbReference type="InterPro" id="IPR027417">
    <property type="entry name" value="P-loop_NTPase"/>
</dbReference>
<keyword evidence="7" id="KW-0175">Coiled coil</keyword>
<evidence type="ECO:0000256" key="6">
    <source>
        <dbReference type="ARBA" id="ARBA00022840"/>
    </source>
</evidence>
<sequence length="878" mass="99677">MGGCGSVAISCDGAVNSLTSCVSGEKNPFLNLVDHVATLRKTARQLEARRDDLIKRIRVQEDRGLSRFSEVQEWLSEVEITVREAQNLLLQSDDEMDKLCCHQYCSKSCKSSYDYSSEIVTKLKDVERLISRGAFDEVAQKGPVPKVEERLFHQKIVGQQALVESTWDIIKEESVGILGIYGMGGVGKTTFLSQINNKFLTESNEFDIVIWAVVSKNPTVKRIQEEIGKRLDLYDEGWERKTENEIASVIKRSLENKKFVLLLDDLWTRVDLANIGIPVLEKNKSLIAFTTRSIEVCGRMRAEKEIEVECLMWDDAWELFTKNMKETLESHPGIPEVAESIARKCYGLPLALNVIGETMARKNAIEEWRAAARELSSYAPQFLRIEADILSILKFSYDDLKCEKTKSCFLFCALFPKDYEIGKDDLIEYWVSQNIIPGSKGINYNGYAIMGTLIRAYLLKESESKDSVKMHDVVREMALWISSGCGDQQQENVVVVEANAQLREFPNIKDRMSVRKMSLIYNQIEEACESLRCPNLETLLLRDNRLRSISSEFFSQVPALAVLDLSLNPNLVELPNLSNLISLRHLNLSCTGITSLPHGLRKLIYLNLEHTYMLKSIDGEYLSPKLQVLRLYASGIDTSDELVKKIQAMKHLYLLTITLRNSSGLESFLLDKKLAGYNEGLDLNQQSIKNSLRVPLATISSSRFLEIQDSHIAKIEVEESSSNQSGIVGPRARRDICFINLRKVRLDNCTGLKDLTWLLLAPHVATLSVVMLPNIEHIINTYEATMLGRTCDISGIIPFRELETLTLWNLGELKSIYWEPLLFGKLKEINIKSCPELSKLPLNSTSAWKQNVVIKAEEEWLRGIEWEDEATKQRFFPS</sequence>
<dbReference type="Gene3D" id="1.10.10.10">
    <property type="entry name" value="Winged helix-like DNA-binding domain superfamily/Winged helix DNA-binding domain"/>
    <property type="match status" value="1"/>
</dbReference>
<reference evidence="10" key="1">
    <citation type="submission" date="2016-07" db="EMBL/GenBank/DDBJ databases">
        <title>De novo transcriptome assembly of four accessions of the metal hyperaccumulator plant Noccaea caerulescens.</title>
        <authorList>
            <person name="Blande D."/>
            <person name="Halimaa P."/>
            <person name="Tervahauta A.I."/>
            <person name="Aarts M.G."/>
            <person name="Karenlampi S.O."/>
        </authorList>
    </citation>
    <scope>NUCLEOTIDE SEQUENCE</scope>
</reference>
<evidence type="ECO:0000256" key="7">
    <source>
        <dbReference type="SAM" id="Coils"/>
    </source>
</evidence>
<dbReference type="FunFam" id="1.10.8.430:FF:000003">
    <property type="entry name" value="Probable disease resistance protein At5g66910"/>
    <property type="match status" value="1"/>
</dbReference>
<dbReference type="InterPro" id="IPR032675">
    <property type="entry name" value="LRR_dom_sf"/>
</dbReference>
<dbReference type="InterPro" id="IPR002182">
    <property type="entry name" value="NB-ARC"/>
</dbReference>
<evidence type="ECO:0000256" key="3">
    <source>
        <dbReference type="ARBA" id="ARBA00022737"/>
    </source>
</evidence>
<evidence type="ECO:0000259" key="8">
    <source>
        <dbReference type="Pfam" id="PF00931"/>
    </source>
</evidence>
<dbReference type="Pfam" id="PF00931">
    <property type="entry name" value="NB-ARC"/>
    <property type="match status" value="1"/>
</dbReference>
<dbReference type="PROSITE" id="PS51450">
    <property type="entry name" value="LRR"/>
    <property type="match status" value="1"/>
</dbReference>
<dbReference type="InterPro" id="IPR036388">
    <property type="entry name" value="WH-like_DNA-bd_sf"/>
</dbReference>
<dbReference type="InterPro" id="IPR042197">
    <property type="entry name" value="Apaf_helical"/>
</dbReference>
<keyword evidence="2" id="KW-0433">Leucine-rich repeat</keyword>
<dbReference type="PANTHER" id="PTHR33463:SF220">
    <property type="entry name" value="NB-ARC DOMAIN-CONTAINING PROTEIN"/>
    <property type="match status" value="1"/>
</dbReference>
<dbReference type="GO" id="GO:0043531">
    <property type="term" value="F:ADP binding"/>
    <property type="evidence" value="ECO:0007669"/>
    <property type="project" value="InterPro"/>
</dbReference>
<dbReference type="SUPFAM" id="SSF52058">
    <property type="entry name" value="L domain-like"/>
    <property type="match status" value="1"/>
</dbReference>
<keyword evidence="3" id="KW-0677">Repeat</keyword>
<gene>
    <name evidence="10" type="ORF">LE_TR18735_c0_g1_i1_g.60086</name>
</gene>
<comment type="similarity">
    <text evidence="1">Belongs to the disease resistance NB-LRR family.</text>
</comment>
<evidence type="ECO:0000256" key="1">
    <source>
        <dbReference type="ARBA" id="ARBA00008894"/>
    </source>
</evidence>
<dbReference type="Gene3D" id="3.80.10.10">
    <property type="entry name" value="Ribonuclease Inhibitor"/>
    <property type="match status" value="1"/>
</dbReference>
<dbReference type="PRINTS" id="PR00364">
    <property type="entry name" value="DISEASERSIST"/>
</dbReference>
<dbReference type="FunFam" id="1.10.10.10:FF:000322">
    <property type="entry name" value="Probable disease resistance protein At1g63360"/>
    <property type="match status" value="1"/>
</dbReference>
<keyword evidence="4" id="KW-0547">Nucleotide-binding</keyword>
<evidence type="ECO:0000259" key="9">
    <source>
        <dbReference type="Pfam" id="PF23559"/>
    </source>
</evidence>
<evidence type="ECO:0000256" key="5">
    <source>
        <dbReference type="ARBA" id="ARBA00022821"/>
    </source>
</evidence>
<feature type="domain" description="Disease resistance protein winged helix" evidence="9">
    <location>
        <begin position="414"/>
        <end position="478"/>
    </location>
</feature>
<dbReference type="InterPro" id="IPR003591">
    <property type="entry name" value="Leu-rich_rpt_typical-subtyp"/>
</dbReference>
<dbReference type="Pfam" id="PF13855">
    <property type="entry name" value="LRR_8"/>
    <property type="match status" value="1"/>
</dbReference>
<dbReference type="GO" id="GO:0006952">
    <property type="term" value="P:defense response"/>
    <property type="evidence" value="ECO:0007669"/>
    <property type="project" value="UniProtKB-KW"/>
</dbReference>
<name>A0A1J3HHA4_NOCCA</name>
<dbReference type="CDD" id="cd00882">
    <property type="entry name" value="Ras_like_GTPase"/>
    <property type="match status" value="1"/>
</dbReference>
<dbReference type="Gene3D" id="3.40.50.300">
    <property type="entry name" value="P-loop containing nucleotide triphosphate hydrolases"/>
    <property type="match status" value="1"/>
</dbReference>
<feature type="coiled-coil region" evidence="7">
    <location>
        <begin position="36"/>
        <end position="63"/>
    </location>
</feature>
<dbReference type="FunFam" id="3.40.50.300:FF:001091">
    <property type="entry name" value="Probable disease resistance protein At1g61300"/>
    <property type="match status" value="1"/>
</dbReference>
<organism evidence="10">
    <name type="scientific">Noccaea caerulescens</name>
    <name type="common">Alpine penny-cress</name>
    <name type="synonym">Thlaspi caerulescens</name>
    <dbReference type="NCBI Taxonomy" id="107243"/>
    <lineage>
        <taxon>Eukaryota</taxon>
        <taxon>Viridiplantae</taxon>
        <taxon>Streptophyta</taxon>
        <taxon>Embryophyta</taxon>
        <taxon>Tracheophyta</taxon>
        <taxon>Spermatophyta</taxon>
        <taxon>Magnoliopsida</taxon>
        <taxon>eudicotyledons</taxon>
        <taxon>Gunneridae</taxon>
        <taxon>Pentapetalae</taxon>
        <taxon>rosids</taxon>
        <taxon>malvids</taxon>
        <taxon>Brassicales</taxon>
        <taxon>Brassicaceae</taxon>
        <taxon>Coluteocarpeae</taxon>
        <taxon>Noccaea</taxon>
    </lineage>
</organism>
<dbReference type="AlphaFoldDB" id="A0A1J3HHA4"/>
<protein>
    <submittedName>
        <fullName evidence="10">Putative disease resistance protein</fullName>
    </submittedName>
</protein>
<evidence type="ECO:0000313" key="10">
    <source>
        <dbReference type="EMBL" id="JAU67695.1"/>
    </source>
</evidence>
<dbReference type="SUPFAM" id="SSF52540">
    <property type="entry name" value="P-loop containing nucleoside triphosphate hydrolases"/>
    <property type="match status" value="1"/>
</dbReference>
<dbReference type="Pfam" id="PF23559">
    <property type="entry name" value="WHD_DRP"/>
    <property type="match status" value="1"/>
</dbReference>
<feature type="domain" description="NB-ARC" evidence="8">
    <location>
        <begin position="161"/>
        <end position="323"/>
    </location>
</feature>
<dbReference type="EMBL" id="GEVL01009646">
    <property type="protein sequence ID" value="JAU67695.1"/>
    <property type="molecule type" value="Transcribed_RNA"/>
</dbReference>
<dbReference type="InterPro" id="IPR058922">
    <property type="entry name" value="WHD_DRP"/>
</dbReference>
<dbReference type="SMART" id="SM00369">
    <property type="entry name" value="LRR_TYP"/>
    <property type="match status" value="2"/>
</dbReference>
<keyword evidence="6" id="KW-0067">ATP-binding</keyword>
<dbReference type="InterPro" id="IPR050905">
    <property type="entry name" value="Plant_NBS-LRR"/>
</dbReference>
<keyword evidence="5" id="KW-0611">Plant defense</keyword>
<dbReference type="Gene3D" id="1.10.8.430">
    <property type="entry name" value="Helical domain of apoptotic protease-activating factors"/>
    <property type="match status" value="1"/>
</dbReference>
<accession>A0A1J3HHA4</accession>
<evidence type="ECO:0000256" key="4">
    <source>
        <dbReference type="ARBA" id="ARBA00022741"/>
    </source>
</evidence>
<proteinExistence type="inferred from homology"/>
<dbReference type="PANTHER" id="PTHR33463">
    <property type="entry name" value="NB-ARC DOMAIN-CONTAINING PROTEIN-RELATED"/>
    <property type="match status" value="1"/>
</dbReference>
<dbReference type="InterPro" id="IPR001611">
    <property type="entry name" value="Leu-rich_rpt"/>
</dbReference>
<evidence type="ECO:0000256" key="2">
    <source>
        <dbReference type="ARBA" id="ARBA00022614"/>
    </source>
</evidence>